<dbReference type="InParanoid" id="A0A0C3G7R9"/>
<dbReference type="EMBL" id="KN832970">
    <property type="protein sequence ID" value="KIM92280.1"/>
    <property type="molecule type" value="Genomic_DNA"/>
</dbReference>
<dbReference type="HOGENOM" id="CLU_072868_2_1_1"/>
<name>A0A0C3G7R9_PILCF</name>
<organism evidence="2 3">
    <name type="scientific">Piloderma croceum (strain F 1598)</name>
    <dbReference type="NCBI Taxonomy" id="765440"/>
    <lineage>
        <taxon>Eukaryota</taxon>
        <taxon>Fungi</taxon>
        <taxon>Dikarya</taxon>
        <taxon>Basidiomycota</taxon>
        <taxon>Agaricomycotina</taxon>
        <taxon>Agaricomycetes</taxon>
        <taxon>Agaricomycetidae</taxon>
        <taxon>Atheliales</taxon>
        <taxon>Atheliaceae</taxon>
        <taxon>Piloderma</taxon>
    </lineage>
</organism>
<keyword evidence="3" id="KW-1185">Reference proteome</keyword>
<dbReference type="AlphaFoldDB" id="A0A0C3G7R9"/>
<dbReference type="Proteomes" id="UP000054166">
    <property type="component" value="Unassembled WGS sequence"/>
</dbReference>
<feature type="non-terminal residue" evidence="2">
    <location>
        <position position="107"/>
    </location>
</feature>
<gene>
    <name evidence="2" type="ORF">PILCRDRAFT_48903</name>
</gene>
<reference evidence="2 3" key="1">
    <citation type="submission" date="2014-04" db="EMBL/GenBank/DDBJ databases">
        <authorList>
            <consortium name="DOE Joint Genome Institute"/>
            <person name="Kuo A."/>
            <person name="Tarkka M."/>
            <person name="Buscot F."/>
            <person name="Kohler A."/>
            <person name="Nagy L.G."/>
            <person name="Floudas D."/>
            <person name="Copeland A."/>
            <person name="Barry K.W."/>
            <person name="Cichocki N."/>
            <person name="Veneault-Fourrey C."/>
            <person name="LaButti K."/>
            <person name="Lindquist E.A."/>
            <person name="Lipzen A."/>
            <person name="Lundell T."/>
            <person name="Morin E."/>
            <person name="Murat C."/>
            <person name="Sun H."/>
            <person name="Tunlid A."/>
            <person name="Henrissat B."/>
            <person name="Grigoriev I.V."/>
            <person name="Hibbett D.S."/>
            <person name="Martin F."/>
            <person name="Nordberg H.P."/>
            <person name="Cantor M.N."/>
            <person name="Hua S.X."/>
        </authorList>
    </citation>
    <scope>NUCLEOTIDE SEQUENCE [LARGE SCALE GENOMIC DNA]</scope>
    <source>
        <strain evidence="2 3">F 1598</strain>
    </source>
</reference>
<evidence type="ECO:0000313" key="2">
    <source>
        <dbReference type="EMBL" id="KIM92280.1"/>
    </source>
</evidence>
<feature type="non-terminal residue" evidence="2">
    <location>
        <position position="1"/>
    </location>
</feature>
<proteinExistence type="predicted"/>
<feature type="region of interest" description="Disordered" evidence="1">
    <location>
        <begin position="35"/>
        <end position="60"/>
    </location>
</feature>
<evidence type="ECO:0000256" key="1">
    <source>
        <dbReference type="SAM" id="MobiDB-lite"/>
    </source>
</evidence>
<dbReference type="OrthoDB" id="3250324at2759"/>
<evidence type="ECO:0000313" key="3">
    <source>
        <dbReference type="Proteomes" id="UP000054166"/>
    </source>
</evidence>
<sequence>TFSPYTGNASLRVHLENFHKAEYLQICSEQQWSNQLPKSQREETTAGSIGQSMQDGHPRPTFSWQTFLNHLVNFVVADDQSINVVECREFRNLLLLLREDLQDKDIP</sequence>
<accession>A0A0C3G7R9</accession>
<reference evidence="3" key="2">
    <citation type="submission" date="2015-01" db="EMBL/GenBank/DDBJ databases">
        <title>Evolutionary Origins and Diversification of the Mycorrhizal Mutualists.</title>
        <authorList>
            <consortium name="DOE Joint Genome Institute"/>
            <consortium name="Mycorrhizal Genomics Consortium"/>
            <person name="Kohler A."/>
            <person name="Kuo A."/>
            <person name="Nagy L.G."/>
            <person name="Floudas D."/>
            <person name="Copeland A."/>
            <person name="Barry K.W."/>
            <person name="Cichocki N."/>
            <person name="Veneault-Fourrey C."/>
            <person name="LaButti K."/>
            <person name="Lindquist E.A."/>
            <person name="Lipzen A."/>
            <person name="Lundell T."/>
            <person name="Morin E."/>
            <person name="Murat C."/>
            <person name="Riley R."/>
            <person name="Ohm R."/>
            <person name="Sun H."/>
            <person name="Tunlid A."/>
            <person name="Henrissat B."/>
            <person name="Grigoriev I.V."/>
            <person name="Hibbett D.S."/>
            <person name="Martin F."/>
        </authorList>
    </citation>
    <scope>NUCLEOTIDE SEQUENCE [LARGE SCALE GENOMIC DNA]</scope>
    <source>
        <strain evidence="3">F 1598</strain>
    </source>
</reference>
<feature type="compositionally biased region" description="Polar residues" evidence="1">
    <location>
        <begin position="45"/>
        <end position="54"/>
    </location>
</feature>
<protein>
    <submittedName>
        <fullName evidence="2">Uncharacterized protein</fullName>
    </submittedName>
</protein>